<feature type="domain" description="Transglycosylase SLT" evidence="1">
    <location>
        <begin position="72"/>
        <end position="166"/>
    </location>
</feature>
<proteinExistence type="predicted"/>
<dbReference type="CDD" id="cd13401">
    <property type="entry name" value="Slt70-like"/>
    <property type="match status" value="1"/>
</dbReference>
<dbReference type="Proteomes" id="UP000014923">
    <property type="component" value="Unassembled WGS sequence"/>
</dbReference>
<accession>R7RV31</accession>
<dbReference type="Gene3D" id="1.10.530.10">
    <property type="match status" value="1"/>
</dbReference>
<evidence type="ECO:0000313" key="2">
    <source>
        <dbReference type="EMBL" id="CDF59471.1"/>
    </source>
</evidence>
<protein>
    <recommendedName>
        <fullName evidence="1">Transglycosylase SLT domain-containing protein</fullName>
    </recommendedName>
</protein>
<comment type="caution">
    <text evidence="2">The sequence shown here is derived from an EMBL/GenBank/DDBJ whole genome shotgun (WGS) entry which is preliminary data.</text>
</comment>
<dbReference type="eggNOG" id="COG0741">
    <property type="taxonomic scope" value="Bacteria"/>
</dbReference>
<dbReference type="SUPFAM" id="SSF53955">
    <property type="entry name" value="Lysozyme-like"/>
    <property type="match status" value="1"/>
</dbReference>
<dbReference type="RefSeq" id="WP_018663397.1">
    <property type="nucleotide sequence ID" value="NZ_HF952018.1"/>
</dbReference>
<name>R7RV31_9CLOT</name>
<organism evidence="2 3">
    <name type="scientific">Thermobrachium celere DSM 8682</name>
    <dbReference type="NCBI Taxonomy" id="941824"/>
    <lineage>
        <taxon>Bacteria</taxon>
        <taxon>Bacillati</taxon>
        <taxon>Bacillota</taxon>
        <taxon>Clostridia</taxon>
        <taxon>Eubacteriales</taxon>
        <taxon>Clostridiaceae</taxon>
        <taxon>Thermobrachium</taxon>
    </lineage>
</organism>
<dbReference type="InterPro" id="IPR008258">
    <property type="entry name" value="Transglycosylase_SLT_dom_1"/>
</dbReference>
<dbReference type="PANTHER" id="PTHR37423">
    <property type="entry name" value="SOLUBLE LYTIC MUREIN TRANSGLYCOSYLASE-RELATED"/>
    <property type="match status" value="1"/>
</dbReference>
<gene>
    <name evidence="2" type="ORF">TCEL_00937</name>
</gene>
<dbReference type="InterPro" id="IPR023346">
    <property type="entry name" value="Lysozyme-like_dom_sf"/>
</dbReference>
<evidence type="ECO:0000313" key="3">
    <source>
        <dbReference type="Proteomes" id="UP000014923"/>
    </source>
</evidence>
<dbReference type="PANTHER" id="PTHR37423:SF2">
    <property type="entry name" value="MEMBRANE-BOUND LYTIC MUREIN TRANSGLYCOSYLASE C"/>
    <property type="match status" value="1"/>
</dbReference>
<dbReference type="HOGENOM" id="CLU_065765_4_3_9"/>
<keyword evidence="3" id="KW-1185">Reference proteome</keyword>
<reference evidence="2" key="1">
    <citation type="submission" date="2013-03" db="EMBL/GenBank/DDBJ databases">
        <title>Draft genome sequence of the hydrogen-ethanol-producing anaerobic alkalithermophilic Caloramator celere.</title>
        <authorList>
            <person name="Ciranna A."/>
            <person name="Larjo A."/>
            <person name="Kivisto A."/>
            <person name="Santala V."/>
            <person name="Roos C."/>
            <person name="Karp M."/>
        </authorList>
    </citation>
    <scope>NUCLEOTIDE SEQUENCE [LARGE SCALE GENOMIC DNA]</scope>
    <source>
        <strain evidence="2">DSM 8682</strain>
    </source>
</reference>
<dbReference type="AlphaFoldDB" id="R7RV31"/>
<evidence type="ECO:0000259" key="1">
    <source>
        <dbReference type="Pfam" id="PF01464"/>
    </source>
</evidence>
<dbReference type="Pfam" id="PF01464">
    <property type="entry name" value="SLT"/>
    <property type="match status" value="1"/>
</dbReference>
<dbReference type="EMBL" id="CAVN010000099">
    <property type="protein sequence ID" value="CDF59471.1"/>
    <property type="molecule type" value="Genomic_DNA"/>
</dbReference>
<sequence length="199" mass="22104">MRTEQIVQILAAYLLQSTYASSNEQTGMLFGAILDKMLETSNISNGQAFQMKDINLNNENKFKDVSKDLDEAIKEVSKKYGVEEELIKAVIKQESGFNQNAVSRAGAIGLMQLMPKTADSLGVDPYDALQNLDGGTRYLRSLLNTFSGNKALALAAYNGGIGRMKKLGVDTVEEISKMPSETRNYVNKVLRNYEQYKKL</sequence>